<accession>A0A6L8VDL9</accession>
<dbReference type="AlphaFoldDB" id="A0A6L8VDL9"/>
<dbReference type="OrthoDB" id="7861420at2"/>
<dbReference type="SUPFAM" id="SSF47090">
    <property type="entry name" value="PGBD-like"/>
    <property type="match status" value="1"/>
</dbReference>
<dbReference type="InterPro" id="IPR036365">
    <property type="entry name" value="PGBD-like_sf"/>
</dbReference>
<evidence type="ECO:0000313" key="4">
    <source>
        <dbReference type="Proteomes" id="UP000477083"/>
    </source>
</evidence>
<comment type="caution">
    <text evidence="3">The sequence shown here is derived from an EMBL/GenBank/DDBJ whole genome shotgun (WGS) entry which is preliminary data.</text>
</comment>
<dbReference type="InterPro" id="IPR002477">
    <property type="entry name" value="Peptidoglycan-bd-like"/>
</dbReference>
<evidence type="ECO:0000259" key="2">
    <source>
        <dbReference type="Pfam" id="PF01471"/>
    </source>
</evidence>
<evidence type="ECO:0000256" key="1">
    <source>
        <dbReference type="SAM" id="SignalP"/>
    </source>
</evidence>
<reference evidence="3 4" key="1">
    <citation type="submission" date="2020-01" db="EMBL/GenBank/DDBJ databases">
        <title>Frigidibacter albus SP32T (=CGMCC 1.13995T).</title>
        <authorList>
            <person name="Liao X."/>
        </authorList>
    </citation>
    <scope>NUCLEOTIDE SEQUENCE [LARGE SCALE GENOMIC DNA]</scope>
    <source>
        <strain evidence="3 4">SP32</strain>
    </source>
</reference>
<keyword evidence="1" id="KW-0732">Signal</keyword>
<protein>
    <submittedName>
        <fullName evidence="3">Peptidoglycan-binding protein</fullName>
    </submittedName>
</protein>
<dbReference type="Gene3D" id="1.10.101.10">
    <property type="entry name" value="PGBD-like superfamily/PGBD"/>
    <property type="match status" value="1"/>
</dbReference>
<dbReference type="RefSeq" id="WP_161343897.1">
    <property type="nucleotide sequence ID" value="NZ_BMGW01000002.1"/>
</dbReference>
<dbReference type="Pfam" id="PF01471">
    <property type="entry name" value="PG_binding_1"/>
    <property type="match status" value="1"/>
</dbReference>
<name>A0A6L8VDL9_9RHOB</name>
<organism evidence="3 4">
    <name type="scientific">Frigidibacter albus</name>
    <dbReference type="NCBI Taxonomy" id="1465486"/>
    <lineage>
        <taxon>Bacteria</taxon>
        <taxon>Pseudomonadati</taxon>
        <taxon>Pseudomonadota</taxon>
        <taxon>Alphaproteobacteria</taxon>
        <taxon>Rhodobacterales</taxon>
        <taxon>Paracoccaceae</taxon>
        <taxon>Frigidibacter</taxon>
    </lineage>
</organism>
<feature type="signal peptide" evidence="1">
    <location>
        <begin position="1"/>
        <end position="30"/>
    </location>
</feature>
<feature type="domain" description="Peptidoglycan binding-like" evidence="2">
    <location>
        <begin position="125"/>
        <end position="164"/>
    </location>
</feature>
<sequence length="186" mass="19443">MMPPLLSLTLPRAAILAALLLAGCGPGRVAAPDVAQDYAGEAVTRPLGSSAPSGPESACWGKQITPAMIETVTEQVVDRPAKLAPDGAVLRPASYRTVTRQAIVRERAELWFRTPCPAEMSPDFIATAQRALAARGLFHGVVTGEMDAPTGRAVRRFQAERGLDSSVLSLVAARDLGLIAVGSSEG</sequence>
<gene>
    <name evidence="3" type="ORF">GS660_04685</name>
</gene>
<evidence type="ECO:0000313" key="3">
    <source>
        <dbReference type="EMBL" id="MZQ88395.1"/>
    </source>
</evidence>
<dbReference type="InterPro" id="IPR036366">
    <property type="entry name" value="PGBDSf"/>
</dbReference>
<dbReference type="Proteomes" id="UP000477083">
    <property type="component" value="Unassembled WGS sequence"/>
</dbReference>
<feature type="chain" id="PRO_5026666099" evidence="1">
    <location>
        <begin position="31"/>
        <end position="186"/>
    </location>
</feature>
<keyword evidence="4" id="KW-1185">Reference proteome</keyword>
<dbReference type="EMBL" id="WWNR01000002">
    <property type="protein sequence ID" value="MZQ88395.1"/>
    <property type="molecule type" value="Genomic_DNA"/>
</dbReference>
<proteinExistence type="predicted"/>